<dbReference type="PANTHER" id="PTHR36842">
    <property type="entry name" value="PROTEIN TOLB HOMOLOG"/>
    <property type="match status" value="1"/>
</dbReference>
<feature type="domain" description="OmpR/PhoB-type" evidence="6">
    <location>
        <begin position="13"/>
        <end position="115"/>
    </location>
</feature>
<protein>
    <submittedName>
        <fullName evidence="7">Winged helix-turn-helix domain-containing protein</fullName>
    </submittedName>
</protein>
<dbReference type="SUPFAM" id="SSF46894">
    <property type="entry name" value="C-terminal effector domain of the bipartite response regulators"/>
    <property type="match status" value="1"/>
</dbReference>
<keyword evidence="8" id="KW-1185">Reference proteome</keyword>
<evidence type="ECO:0000256" key="2">
    <source>
        <dbReference type="ARBA" id="ARBA00023125"/>
    </source>
</evidence>
<dbReference type="InterPro" id="IPR016032">
    <property type="entry name" value="Sig_transdc_resp-reg_C-effctor"/>
</dbReference>
<name>A0ABT6JDV8_9GAMM</name>
<evidence type="ECO:0000313" key="7">
    <source>
        <dbReference type="EMBL" id="MDH5824750.1"/>
    </source>
</evidence>
<keyword evidence="5" id="KW-1133">Transmembrane helix</keyword>
<dbReference type="PROSITE" id="PS51755">
    <property type="entry name" value="OMPR_PHOB"/>
    <property type="match status" value="1"/>
</dbReference>
<dbReference type="Pfam" id="PF00486">
    <property type="entry name" value="Trans_reg_C"/>
    <property type="match status" value="1"/>
</dbReference>
<keyword evidence="2 3" id="KW-0238">DNA-binding</keyword>
<dbReference type="Proteomes" id="UP001156940">
    <property type="component" value="Unassembled WGS sequence"/>
</dbReference>
<keyword evidence="5" id="KW-0812">Transmembrane</keyword>
<keyword evidence="5" id="KW-0472">Membrane</keyword>
<evidence type="ECO:0000256" key="4">
    <source>
        <dbReference type="SAM" id="MobiDB-lite"/>
    </source>
</evidence>
<dbReference type="InterPro" id="IPR036388">
    <property type="entry name" value="WH-like_DNA-bd_sf"/>
</dbReference>
<evidence type="ECO:0000259" key="6">
    <source>
        <dbReference type="PROSITE" id="PS51755"/>
    </source>
</evidence>
<dbReference type="RefSeq" id="WP_280576081.1">
    <property type="nucleotide sequence ID" value="NZ_JARXRM010000045.1"/>
</dbReference>
<dbReference type="InterPro" id="IPR011659">
    <property type="entry name" value="WD40"/>
</dbReference>
<proteinExistence type="inferred from homology"/>
<dbReference type="PANTHER" id="PTHR36842:SF1">
    <property type="entry name" value="PROTEIN TOLB"/>
    <property type="match status" value="1"/>
</dbReference>
<feature type="region of interest" description="Disordered" evidence="4">
    <location>
        <begin position="125"/>
        <end position="148"/>
    </location>
</feature>
<dbReference type="InterPro" id="IPR011042">
    <property type="entry name" value="6-blade_b-propeller_TolB-like"/>
</dbReference>
<dbReference type="Gene3D" id="1.10.10.10">
    <property type="entry name" value="Winged helix-like DNA-binding domain superfamily/Winged helix DNA-binding domain"/>
    <property type="match status" value="1"/>
</dbReference>
<evidence type="ECO:0000256" key="5">
    <source>
        <dbReference type="SAM" id="Phobius"/>
    </source>
</evidence>
<sequence length="777" mass="83388">MSEFPDPPEPAPADRARVGEGLVCFSVREITMPGARRPRRVAPKALAVLRVLAEQPGRVVSRAELLDRVWPGTLPTDDVLTQAVTQLRKAFAADAGEAGRSYIETIAKSGYRLVADVEWLRESAPIAAAPPPDPAGDGKTREPMPDTPPLPVVVAAARRRPRVPMAGMFAVIGAALVLILAATLVLLPDGVPAHAAAPFPTVPGTAPDLPYRLITSRPGFELAPTLSPDASMVAYTATRPDRPGTVVLVQTTSSAVPRLLSDPGPDAYDGLPTWSPDGREVAFARTWRDGRCAVLVVAASGSGSPREAARCDGIDLLSFSWTPDGGGLVFGSNGESDAPGIRLLDLASGTWSRLRYPVAPDDFDYAPRYSPDGAWIGFIRNPQLGDLWRVPAAGGQPQRLTSLGAELRGWNWLPDGRAIVFSQRVDSQARLYRLDLDSGAVSDLGLDDAQGPAVAARVPALAFVHRRARFAIHRIDPVALPDGPVFRERLFESSGRDTQPMVSPDGRQLVFTSDRSGRFELWHAELSRPESLRPILGLRPDTRQPAAWSADSTTLLVAGRDRAGAPAIFEVEPATGRAVRLPVPAEHPLQALYVADPAHLLVATEGGSGHTRLVLFDRGTMPWRELQAVEGVSQARFDPARGRVLFSSLAGNGLWEAAPDLAPRSIRQIGAGVPTRARYRTWAVTGDGGIDYLDHTYGCRSRLMRQAGDGSRKASCLDTDRLASTNGFSTDPRTGAVYVSLGVEDGSDIAFMRLQEAPDPILSRFANWLYSLGKSVS</sequence>
<reference evidence="7 8" key="1">
    <citation type="submission" date="2023-04" db="EMBL/GenBank/DDBJ databases">
        <title>Luteimonas endophyticus RD2P54.</title>
        <authorList>
            <person name="Sun J.-Q."/>
        </authorList>
    </citation>
    <scope>NUCLEOTIDE SEQUENCE [LARGE SCALE GENOMIC DNA]</scope>
    <source>
        <strain evidence="7 8">RD2P54</strain>
    </source>
</reference>
<dbReference type="Gene3D" id="2.120.10.30">
    <property type="entry name" value="TolB, C-terminal domain"/>
    <property type="match status" value="2"/>
</dbReference>
<evidence type="ECO:0000256" key="1">
    <source>
        <dbReference type="ARBA" id="ARBA00009820"/>
    </source>
</evidence>
<evidence type="ECO:0000313" key="8">
    <source>
        <dbReference type="Proteomes" id="UP001156940"/>
    </source>
</evidence>
<dbReference type="InterPro" id="IPR001867">
    <property type="entry name" value="OmpR/PhoB-type_DNA-bd"/>
</dbReference>
<feature type="transmembrane region" description="Helical" evidence="5">
    <location>
        <begin position="166"/>
        <end position="187"/>
    </location>
</feature>
<gene>
    <name evidence="7" type="ORF">QFW77_17405</name>
</gene>
<dbReference type="Gene3D" id="2.120.10.60">
    <property type="entry name" value="Tricorn protease N-terminal domain"/>
    <property type="match status" value="1"/>
</dbReference>
<organism evidence="7 8">
    <name type="scientific">Luteimonas endophytica</name>
    <dbReference type="NCBI Taxonomy" id="3042023"/>
    <lineage>
        <taxon>Bacteria</taxon>
        <taxon>Pseudomonadati</taxon>
        <taxon>Pseudomonadota</taxon>
        <taxon>Gammaproteobacteria</taxon>
        <taxon>Lysobacterales</taxon>
        <taxon>Lysobacteraceae</taxon>
        <taxon>Luteimonas</taxon>
    </lineage>
</organism>
<feature type="DNA-binding region" description="OmpR/PhoB-type" evidence="3">
    <location>
        <begin position="13"/>
        <end position="115"/>
    </location>
</feature>
<evidence type="ECO:0000256" key="3">
    <source>
        <dbReference type="PROSITE-ProRule" id="PRU01091"/>
    </source>
</evidence>
<dbReference type="CDD" id="cd00383">
    <property type="entry name" value="trans_reg_C"/>
    <property type="match status" value="1"/>
</dbReference>
<dbReference type="Pfam" id="PF07676">
    <property type="entry name" value="PD40"/>
    <property type="match status" value="3"/>
</dbReference>
<dbReference type="SMART" id="SM00862">
    <property type="entry name" value="Trans_reg_C"/>
    <property type="match status" value="1"/>
</dbReference>
<comment type="similarity">
    <text evidence="1">Belongs to the TolB family.</text>
</comment>
<comment type="caution">
    <text evidence="7">The sequence shown here is derived from an EMBL/GenBank/DDBJ whole genome shotgun (WGS) entry which is preliminary data.</text>
</comment>
<accession>A0ABT6JDV8</accession>
<dbReference type="SUPFAM" id="SSF82171">
    <property type="entry name" value="DPP6 N-terminal domain-like"/>
    <property type="match status" value="2"/>
</dbReference>
<dbReference type="EMBL" id="JARXRM010000045">
    <property type="protein sequence ID" value="MDH5824750.1"/>
    <property type="molecule type" value="Genomic_DNA"/>
</dbReference>